<evidence type="ECO:0000313" key="2">
    <source>
        <dbReference type="EMBL" id="MCL7713121.1"/>
    </source>
</evidence>
<dbReference type="RefSeq" id="WP_250060910.1">
    <property type="nucleotide sequence ID" value="NZ_JAIKTS010000001.1"/>
</dbReference>
<gene>
    <name evidence="2" type="ORF">K5L01_00410</name>
</gene>
<sequence length="151" mass="16645">MSTLALRDVHLPAAPAWWPPAPGWWLVAAVLLVAAGLVAVLRVRRLRRRRRWAALFDRGVAAASGPAARLEAASQLLRRAARHRRPQAALLRGEDWLAFLDGGKGTGFSAADGRLLLDGGFRRDRDVDAAAAERACRLARRRFVGLMERPR</sequence>
<dbReference type="EMBL" id="JAIKTS010000001">
    <property type="protein sequence ID" value="MCL7713121.1"/>
    <property type="molecule type" value="Genomic_DNA"/>
</dbReference>
<evidence type="ECO:0000256" key="1">
    <source>
        <dbReference type="SAM" id="Phobius"/>
    </source>
</evidence>
<protein>
    <submittedName>
        <fullName evidence="2">DUF4381 family protein</fullName>
    </submittedName>
</protein>
<comment type="caution">
    <text evidence="2">The sequence shown here is derived from an EMBL/GenBank/DDBJ whole genome shotgun (WGS) entry which is preliminary data.</text>
</comment>
<proteinExistence type="predicted"/>
<dbReference type="Proteomes" id="UP001431235">
    <property type="component" value="Unassembled WGS sequence"/>
</dbReference>
<keyword evidence="3" id="KW-1185">Reference proteome</keyword>
<evidence type="ECO:0000313" key="3">
    <source>
        <dbReference type="Proteomes" id="UP001431235"/>
    </source>
</evidence>
<name>A0ABT0SDC9_9GAMM</name>
<reference evidence="2 3" key="1">
    <citation type="submission" date="2021-08" db="EMBL/GenBank/DDBJ databases">
        <title>Novel members of of the genus Stenotrophomonas from differernt environment.</title>
        <authorList>
            <person name="Deng Y."/>
        </authorList>
    </citation>
    <scope>NUCLEOTIDE SEQUENCE [LARGE SCALE GENOMIC DNA]</scope>
    <source>
        <strain evidence="2 3">CPCC 101365</strain>
    </source>
</reference>
<accession>A0ABT0SDC9</accession>
<organism evidence="2 3">
    <name type="scientific">Stenotrophomonas mori</name>
    <dbReference type="NCBI Taxonomy" id="2871096"/>
    <lineage>
        <taxon>Bacteria</taxon>
        <taxon>Pseudomonadati</taxon>
        <taxon>Pseudomonadota</taxon>
        <taxon>Gammaproteobacteria</taxon>
        <taxon>Lysobacterales</taxon>
        <taxon>Lysobacteraceae</taxon>
        <taxon>Stenotrophomonas</taxon>
    </lineage>
</organism>
<feature type="transmembrane region" description="Helical" evidence="1">
    <location>
        <begin position="23"/>
        <end position="41"/>
    </location>
</feature>
<keyword evidence="1" id="KW-0472">Membrane</keyword>
<keyword evidence="1" id="KW-1133">Transmembrane helix</keyword>
<keyword evidence="1" id="KW-0812">Transmembrane</keyword>
<dbReference type="Pfam" id="PF14316">
    <property type="entry name" value="DUF4381"/>
    <property type="match status" value="1"/>
</dbReference>
<dbReference type="InterPro" id="IPR025489">
    <property type="entry name" value="DUF4381"/>
</dbReference>